<gene>
    <name evidence="6" type="ORF">PBRASI_LOCUS456</name>
</gene>
<accession>A0A9N8YVJ5</accession>
<keyword evidence="1 3" id="KW-0547">Nucleotide-binding</keyword>
<dbReference type="InterPro" id="IPR011009">
    <property type="entry name" value="Kinase-like_dom_sf"/>
</dbReference>
<dbReference type="OrthoDB" id="68483at2759"/>
<evidence type="ECO:0000313" key="6">
    <source>
        <dbReference type="EMBL" id="CAG8458669.1"/>
    </source>
</evidence>
<evidence type="ECO:0000256" key="4">
    <source>
        <dbReference type="RuleBase" id="RU000304"/>
    </source>
</evidence>
<dbReference type="InterPro" id="IPR000719">
    <property type="entry name" value="Prot_kinase_dom"/>
</dbReference>
<keyword evidence="4" id="KW-0723">Serine/threonine-protein kinase</keyword>
<comment type="caution">
    <text evidence="6">The sequence shown here is derived from an EMBL/GenBank/DDBJ whole genome shotgun (WGS) entry which is preliminary data.</text>
</comment>
<evidence type="ECO:0000313" key="7">
    <source>
        <dbReference type="Proteomes" id="UP000789739"/>
    </source>
</evidence>
<dbReference type="SMART" id="SM00220">
    <property type="entry name" value="S_TKc"/>
    <property type="match status" value="1"/>
</dbReference>
<evidence type="ECO:0000256" key="3">
    <source>
        <dbReference type="PROSITE-ProRule" id="PRU10141"/>
    </source>
</evidence>
<evidence type="ECO:0000259" key="5">
    <source>
        <dbReference type="PROSITE" id="PS50011"/>
    </source>
</evidence>
<dbReference type="SUPFAM" id="SSF56112">
    <property type="entry name" value="Protein kinase-like (PK-like)"/>
    <property type="match status" value="1"/>
</dbReference>
<dbReference type="Proteomes" id="UP000789739">
    <property type="component" value="Unassembled WGS sequence"/>
</dbReference>
<dbReference type="PROSITE" id="PS00108">
    <property type="entry name" value="PROTEIN_KINASE_ST"/>
    <property type="match status" value="1"/>
</dbReference>
<keyword evidence="2 3" id="KW-0067">ATP-binding</keyword>
<dbReference type="InterPro" id="IPR017441">
    <property type="entry name" value="Protein_kinase_ATP_BS"/>
</dbReference>
<keyword evidence="4" id="KW-0808">Transferase</keyword>
<evidence type="ECO:0000256" key="2">
    <source>
        <dbReference type="ARBA" id="ARBA00022840"/>
    </source>
</evidence>
<dbReference type="EMBL" id="CAJVPI010000022">
    <property type="protein sequence ID" value="CAG8458669.1"/>
    <property type="molecule type" value="Genomic_DNA"/>
</dbReference>
<dbReference type="PROSITE" id="PS00107">
    <property type="entry name" value="PROTEIN_KINASE_ATP"/>
    <property type="match status" value="1"/>
</dbReference>
<protein>
    <submittedName>
        <fullName evidence="6">6731_t:CDS:1</fullName>
    </submittedName>
</protein>
<dbReference type="PANTHER" id="PTHR24346">
    <property type="entry name" value="MAP/MICROTUBULE AFFINITY-REGULATING KINASE"/>
    <property type="match status" value="1"/>
</dbReference>
<organism evidence="6 7">
    <name type="scientific">Paraglomus brasilianum</name>
    <dbReference type="NCBI Taxonomy" id="144538"/>
    <lineage>
        <taxon>Eukaryota</taxon>
        <taxon>Fungi</taxon>
        <taxon>Fungi incertae sedis</taxon>
        <taxon>Mucoromycota</taxon>
        <taxon>Glomeromycotina</taxon>
        <taxon>Glomeromycetes</taxon>
        <taxon>Paraglomerales</taxon>
        <taxon>Paraglomeraceae</taxon>
        <taxon>Paraglomus</taxon>
    </lineage>
</organism>
<dbReference type="AlphaFoldDB" id="A0A9N8YVJ5"/>
<keyword evidence="4" id="KW-0418">Kinase</keyword>
<dbReference type="GO" id="GO:0005524">
    <property type="term" value="F:ATP binding"/>
    <property type="evidence" value="ECO:0007669"/>
    <property type="project" value="UniProtKB-UniRule"/>
</dbReference>
<dbReference type="GO" id="GO:0005737">
    <property type="term" value="C:cytoplasm"/>
    <property type="evidence" value="ECO:0007669"/>
    <property type="project" value="TreeGrafter"/>
</dbReference>
<feature type="binding site" evidence="3">
    <location>
        <position position="71"/>
    </location>
    <ligand>
        <name>ATP</name>
        <dbReference type="ChEBI" id="CHEBI:30616"/>
    </ligand>
</feature>
<reference evidence="6" key="1">
    <citation type="submission" date="2021-06" db="EMBL/GenBank/DDBJ databases">
        <authorList>
            <person name="Kallberg Y."/>
            <person name="Tangrot J."/>
            <person name="Rosling A."/>
        </authorList>
    </citation>
    <scope>NUCLEOTIDE SEQUENCE</scope>
    <source>
        <strain evidence="6">BR232B</strain>
    </source>
</reference>
<dbReference type="InterPro" id="IPR008271">
    <property type="entry name" value="Ser/Thr_kinase_AS"/>
</dbReference>
<evidence type="ECO:0000256" key="1">
    <source>
        <dbReference type="ARBA" id="ARBA00022741"/>
    </source>
</evidence>
<sequence>MESVAEPSHHSSTPHTNPRRVSLDFMAFVGENQKGELCLNNYVLKQELGQGAFGRVVLAEDKNSDKRYAIKEFSKSRLRRVHSGRGRRRGWRALRGPSAGAANPETNNPLYLVRDEVAILKKLSHPNIVRLFEVLDDANGDSLYMVFELCEKGVLMNVNIVKKAKPFTEDKARYYFREMILGVEYLHSNDIVHRDIKPDNLLLSSDETLKIVDFGVSEIFAEGNDKMLKSAGSPAFMAPELCESRHGEISGKATDIWSMGVTLYCMLFGTLPFVKDNVVELYDSIKNDETPLPETTDPRLKDLFKKVLAKKPSERITMQELREHPWVTNDGTEPMITSEENCAAVVDEITDDERQAAFMTMSNIAMVMKAVAAFKRRSMTHHNTTETAGRSSLYAVASATAPVSESHVNAGVDSVTEGMQNVSMNDKATVQQQG</sequence>
<dbReference type="GO" id="GO:0004674">
    <property type="term" value="F:protein serine/threonine kinase activity"/>
    <property type="evidence" value="ECO:0007669"/>
    <property type="project" value="UniProtKB-KW"/>
</dbReference>
<comment type="similarity">
    <text evidence="4">Belongs to the protein kinase superfamily.</text>
</comment>
<dbReference type="Gene3D" id="1.10.510.10">
    <property type="entry name" value="Transferase(Phosphotransferase) domain 1"/>
    <property type="match status" value="1"/>
</dbReference>
<keyword evidence="7" id="KW-1185">Reference proteome</keyword>
<dbReference type="PROSITE" id="PS50011">
    <property type="entry name" value="PROTEIN_KINASE_DOM"/>
    <property type="match status" value="1"/>
</dbReference>
<name>A0A9N8YVJ5_9GLOM</name>
<proteinExistence type="inferred from homology"/>
<dbReference type="Pfam" id="PF00069">
    <property type="entry name" value="Pkinase"/>
    <property type="match status" value="1"/>
</dbReference>
<feature type="domain" description="Protein kinase" evidence="5">
    <location>
        <begin position="42"/>
        <end position="327"/>
    </location>
</feature>
<dbReference type="PANTHER" id="PTHR24346:SF77">
    <property type="entry name" value="SERINE THREONINE PROTEIN KINASE"/>
    <property type="match status" value="1"/>
</dbReference>
<dbReference type="CDD" id="cd14008">
    <property type="entry name" value="STKc_LKB1_CaMKK"/>
    <property type="match status" value="1"/>
</dbReference>
<dbReference type="GO" id="GO:0035556">
    <property type="term" value="P:intracellular signal transduction"/>
    <property type="evidence" value="ECO:0007669"/>
    <property type="project" value="TreeGrafter"/>
</dbReference>
<dbReference type="FunFam" id="1.10.510.10:FF:000571">
    <property type="entry name" value="Maternal embryonic leucine zipper kinase"/>
    <property type="match status" value="1"/>
</dbReference>